<sequence>LARAVDVDARLAARGGRSLPHRLAGAAMDPGGRWDLDLRLDVPMAAHAQIEPRAATARWSADATRLTLWTGTQDAFFVRAVLARRLGLREDAVVVRSSRMGGAFGGRTVPDVELEAARLARAVAPRPVLVQWTRAEEFRCAFHRPPSSHRIRARFGPDGRVAAWWHAFASGHVILTAAALPGWLQRAADAVTGDAGIARGARPAYGFGAARVEFDAVALPVPTGPWRGLGAAPNAFAVESAMDELARLAGRDPLAFRLAHLAAEPRLAACLRRAAAMAGWGRALPPGRALGLGCAPYKDASWAAVAAEVEADGRGGLAVRGLWCAQDSGRVLDPDRVRAQAEGNLAWAVGSALTERLGLDRGAVAAGGFADYRLPRLTDIPHRLEVALLDPPAGAGIGGAGETALGPALAAIANAASRALGRRLARLPLDARAG</sequence>
<protein>
    <recommendedName>
        <fullName evidence="5">Xanthine dehydrogenase family protein molybdopterin-binding subunit</fullName>
    </recommendedName>
</protein>
<dbReference type="Gene3D" id="3.30.365.10">
    <property type="entry name" value="Aldehyde oxidase/xanthine dehydrogenase, molybdopterin binding domain"/>
    <property type="match status" value="3"/>
</dbReference>
<gene>
    <name evidence="3" type="ORF">CKO45_31685</name>
</gene>
<feature type="non-terminal residue" evidence="3">
    <location>
        <position position="434"/>
    </location>
</feature>
<keyword evidence="4" id="KW-1185">Reference proteome</keyword>
<dbReference type="Pfam" id="PF20256">
    <property type="entry name" value="MoCoBD_2"/>
    <property type="match status" value="1"/>
</dbReference>
<name>A0ABS1D8F7_9PROT</name>
<evidence type="ECO:0000259" key="1">
    <source>
        <dbReference type="Pfam" id="PF02738"/>
    </source>
</evidence>
<feature type="non-terminal residue" evidence="3">
    <location>
        <position position="1"/>
    </location>
</feature>
<dbReference type="RefSeq" id="WP_200306924.1">
    <property type="nucleotide sequence ID" value="NZ_NRSG01000716.1"/>
</dbReference>
<dbReference type="SUPFAM" id="SSF56003">
    <property type="entry name" value="Molybdenum cofactor-binding domain"/>
    <property type="match status" value="1"/>
</dbReference>
<organism evidence="3 4">
    <name type="scientific">Paracraurococcus ruber</name>
    <dbReference type="NCBI Taxonomy" id="77675"/>
    <lineage>
        <taxon>Bacteria</taxon>
        <taxon>Pseudomonadati</taxon>
        <taxon>Pseudomonadota</taxon>
        <taxon>Alphaproteobacteria</taxon>
        <taxon>Acetobacterales</taxon>
        <taxon>Roseomonadaceae</taxon>
        <taxon>Paracraurococcus</taxon>
    </lineage>
</organism>
<evidence type="ECO:0000313" key="4">
    <source>
        <dbReference type="Proteomes" id="UP000697995"/>
    </source>
</evidence>
<proteinExistence type="predicted"/>
<evidence type="ECO:0000259" key="2">
    <source>
        <dbReference type="Pfam" id="PF20256"/>
    </source>
</evidence>
<dbReference type="InterPro" id="IPR046867">
    <property type="entry name" value="AldOxase/xan_DH_MoCoBD2"/>
</dbReference>
<dbReference type="InterPro" id="IPR008274">
    <property type="entry name" value="AldOxase/xan_DH_MoCoBD1"/>
</dbReference>
<dbReference type="PANTHER" id="PTHR47495">
    <property type="entry name" value="ALDEHYDE DEHYDROGENASE"/>
    <property type="match status" value="1"/>
</dbReference>
<evidence type="ECO:0008006" key="5">
    <source>
        <dbReference type="Google" id="ProtNLM"/>
    </source>
</evidence>
<evidence type="ECO:0000313" key="3">
    <source>
        <dbReference type="EMBL" id="MBK1662736.1"/>
    </source>
</evidence>
<dbReference type="Proteomes" id="UP000697995">
    <property type="component" value="Unassembled WGS sequence"/>
</dbReference>
<dbReference type="Pfam" id="PF02738">
    <property type="entry name" value="MoCoBD_1"/>
    <property type="match status" value="1"/>
</dbReference>
<dbReference type="InterPro" id="IPR037165">
    <property type="entry name" value="AldOxase/xan_DH_Mopterin-bd_sf"/>
</dbReference>
<feature type="domain" description="Aldehyde oxidase/xanthine dehydrogenase second molybdopterin binding" evidence="2">
    <location>
        <begin position="296"/>
        <end position="381"/>
    </location>
</feature>
<reference evidence="3 4" key="1">
    <citation type="journal article" date="2020" name="Microorganisms">
        <title>Osmotic Adaptation and Compatible Solute Biosynthesis of Phototrophic Bacteria as Revealed from Genome Analyses.</title>
        <authorList>
            <person name="Imhoff J.F."/>
            <person name="Rahn T."/>
            <person name="Kunzel S."/>
            <person name="Keller A."/>
            <person name="Neulinger S.C."/>
        </authorList>
    </citation>
    <scope>NUCLEOTIDE SEQUENCE [LARGE SCALE GENOMIC DNA]</scope>
    <source>
        <strain evidence="3 4">DSM 15382</strain>
    </source>
</reference>
<dbReference type="PANTHER" id="PTHR47495:SF1">
    <property type="entry name" value="BLL3820 PROTEIN"/>
    <property type="match status" value="1"/>
</dbReference>
<feature type="domain" description="Aldehyde oxidase/xanthine dehydrogenase first molybdopterin binding" evidence="1">
    <location>
        <begin position="39"/>
        <end position="258"/>
    </location>
</feature>
<dbReference type="InterPro" id="IPR052516">
    <property type="entry name" value="N-heterocyclic_Hydroxylase"/>
</dbReference>
<dbReference type="EMBL" id="NRSG01000716">
    <property type="protein sequence ID" value="MBK1662736.1"/>
    <property type="molecule type" value="Genomic_DNA"/>
</dbReference>
<comment type="caution">
    <text evidence="3">The sequence shown here is derived from an EMBL/GenBank/DDBJ whole genome shotgun (WGS) entry which is preliminary data.</text>
</comment>
<accession>A0ABS1D8F7</accession>